<keyword evidence="1" id="KW-0472">Membrane</keyword>
<accession>A0AAC8Q9K2</accession>
<sequence>MASVGSIILTVLAGGLATLAVVLVSLTAFLYLLYRDDLRSRRSASGPWAEQEVVRPRSGKLRFALFYWGSRGDFQPLAVLAQQLKREGHSVIINVRERYREAGRSLGLEESELFAQEEDHTEDVVTVQLQGQSGPRSIYYLFRHIAGHTPAYVRQFDEMVTRSKPDVLIVNEFALNVGILAADKHRLPLFVLRYTPLFTATTEWLCPMVGTGDKGSFINWLSYTLPFFIRIFLEGPVLRRLRRVHDLPPRPALSYFFGRGFWQYPALQAYSSTLMPVPHKDTPPWYFNPGPLLPPSQEETEAVPEALSDFLRQSGERPIIYIGFGSFSLLQFLPLAQARQAAHAMLGAVQELGLRAILLEHTFDFMLEDPILQNPQWYMGKRFPHSWLFPRVSVIVHQGGAGHCAASARSGKPTIAIPIFEEQEFNAQALVSAGVAVRLRIQELTQQSFKKAFQEALRLEGQARVVGTQLDEQVRHSGEKAVKEILGWLGISRTDPT</sequence>
<evidence type="ECO:0000313" key="3">
    <source>
        <dbReference type="EMBL" id="AKJ03305.1"/>
    </source>
</evidence>
<dbReference type="CDD" id="cd03784">
    <property type="entry name" value="GT1_Gtf-like"/>
    <property type="match status" value="1"/>
</dbReference>
<dbReference type="PANTHER" id="PTHR48050">
    <property type="entry name" value="STEROL 3-BETA-GLUCOSYLTRANSFERASE"/>
    <property type="match status" value="1"/>
</dbReference>
<feature type="domain" description="Erythromycin biosynthesis protein CIII-like C-terminal" evidence="2">
    <location>
        <begin position="382"/>
        <end position="457"/>
    </location>
</feature>
<feature type="transmembrane region" description="Helical" evidence="1">
    <location>
        <begin position="6"/>
        <end position="34"/>
    </location>
</feature>
<dbReference type="EMBL" id="QUMU01000018">
    <property type="protein sequence ID" value="REG22827.1"/>
    <property type="molecule type" value="Genomic_DNA"/>
</dbReference>
<evidence type="ECO:0000313" key="4">
    <source>
        <dbReference type="EMBL" id="REG22827.1"/>
    </source>
</evidence>
<evidence type="ECO:0000313" key="5">
    <source>
        <dbReference type="Proteomes" id="UP000035579"/>
    </source>
</evidence>
<protein>
    <submittedName>
        <fullName evidence="3">UDP-glucose:sterol glucosyltransferase</fullName>
    </submittedName>
    <submittedName>
        <fullName evidence="4">UDP:flavonoid glycosyltransferase YjiC (YdhE family)</fullName>
    </submittedName>
</protein>
<dbReference type="InterPro" id="IPR050426">
    <property type="entry name" value="Glycosyltransferase_28"/>
</dbReference>
<keyword evidence="1" id="KW-1133">Transmembrane helix</keyword>
<dbReference type="GO" id="GO:0017000">
    <property type="term" value="P:antibiotic biosynthetic process"/>
    <property type="evidence" value="ECO:0007669"/>
    <property type="project" value="UniProtKB-ARBA"/>
</dbReference>
<gene>
    <name evidence="3" type="ORF">AA314_04931</name>
    <name evidence="4" type="ORF">ATI61_11832</name>
</gene>
<dbReference type="Pfam" id="PF06722">
    <property type="entry name" value="EryCIII-like_C"/>
    <property type="match status" value="1"/>
</dbReference>
<keyword evidence="6" id="KW-1185">Reference proteome</keyword>
<dbReference type="PANTHER" id="PTHR48050:SF13">
    <property type="entry name" value="STEROL 3-BETA-GLUCOSYLTRANSFERASE UGT80A2"/>
    <property type="match status" value="1"/>
</dbReference>
<dbReference type="GO" id="GO:0016758">
    <property type="term" value="F:hexosyltransferase activity"/>
    <property type="evidence" value="ECO:0007669"/>
    <property type="project" value="UniProtKB-ARBA"/>
</dbReference>
<keyword evidence="1" id="KW-0812">Transmembrane</keyword>
<dbReference type="RefSeq" id="WP_047857398.1">
    <property type="nucleotide sequence ID" value="NZ_CP011509.1"/>
</dbReference>
<dbReference type="Proteomes" id="UP000035579">
    <property type="component" value="Chromosome"/>
</dbReference>
<dbReference type="KEGG" id="age:AA314_04931"/>
<dbReference type="EMBL" id="CP011509">
    <property type="protein sequence ID" value="AKJ03305.1"/>
    <property type="molecule type" value="Genomic_DNA"/>
</dbReference>
<reference evidence="3 5" key="1">
    <citation type="submission" date="2015-05" db="EMBL/GenBank/DDBJ databases">
        <title>Genome assembly of Archangium gephyra DSM 2261.</title>
        <authorList>
            <person name="Sharma G."/>
            <person name="Subramanian S."/>
        </authorList>
    </citation>
    <scope>NUCLEOTIDE SEQUENCE [LARGE SCALE GENOMIC DNA]</scope>
    <source>
        <strain evidence="3 5">DSM 2261</strain>
    </source>
</reference>
<evidence type="ECO:0000256" key="1">
    <source>
        <dbReference type="SAM" id="Phobius"/>
    </source>
</evidence>
<evidence type="ECO:0000259" key="2">
    <source>
        <dbReference type="Pfam" id="PF06722"/>
    </source>
</evidence>
<dbReference type="AlphaFoldDB" id="A0AAC8Q9K2"/>
<dbReference type="Gene3D" id="3.40.50.2000">
    <property type="entry name" value="Glycogen Phosphorylase B"/>
    <property type="match status" value="2"/>
</dbReference>
<dbReference type="InterPro" id="IPR002213">
    <property type="entry name" value="UDP_glucos_trans"/>
</dbReference>
<dbReference type="InterPro" id="IPR010610">
    <property type="entry name" value="EryCIII-like_C"/>
</dbReference>
<proteinExistence type="predicted"/>
<dbReference type="Proteomes" id="UP000256345">
    <property type="component" value="Unassembled WGS sequence"/>
</dbReference>
<dbReference type="GO" id="GO:0008194">
    <property type="term" value="F:UDP-glycosyltransferase activity"/>
    <property type="evidence" value="ECO:0007669"/>
    <property type="project" value="InterPro"/>
</dbReference>
<reference evidence="4 6" key="2">
    <citation type="submission" date="2018-08" db="EMBL/GenBank/DDBJ databases">
        <title>Genomic Encyclopedia of Archaeal and Bacterial Type Strains, Phase II (KMG-II): from individual species to whole genera.</title>
        <authorList>
            <person name="Goeker M."/>
        </authorList>
    </citation>
    <scope>NUCLEOTIDE SEQUENCE [LARGE SCALE GENOMIC DNA]</scope>
    <source>
        <strain evidence="4 6">DSM 2261</strain>
    </source>
</reference>
<name>A0AAC8Q9K2_9BACT</name>
<organism evidence="3 5">
    <name type="scientific">Archangium gephyra</name>
    <dbReference type="NCBI Taxonomy" id="48"/>
    <lineage>
        <taxon>Bacteria</taxon>
        <taxon>Pseudomonadati</taxon>
        <taxon>Myxococcota</taxon>
        <taxon>Myxococcia</taxon>
        <taxon>Myxococcales</taxon>
        <taxon>Cystobacterineae</taxon>
        <taxon>Archangiaceae</taxon>
        <taxon>Archangium</taxon>
    </lineage>
</organism>
<evidence type="ECO:0000313" key="6">
    <source>
        <dbReference type="Proteomes" id="UP000256345"/>
    </source>
</evidence>
<dbReference type="SUPFAM" id="SSF53756">
    <property type="entry name" value="UDP-Glycosyltransferase/glycogen phosphorylase"/>
    <property type="match status" value="1"/>
</dbReference>